<dbReference type="RefSeq" id="WP_076972003.1">
    <property type="nucleotide sequence ID" value="NZ_ASQP01000431.1"/>
</dbReference>
<keyword evidence="2" id="KW-0472">Membrane</keyword>
<feature type="transmembrane region" description="Helical" evidence="2">
    <location>
        <begin position="28"/>
        <end position="48"/>
    </location>
</feature>
<reference evidence="3 4" key="1">
    <citation type="submission" date="2013-05" db="EMBL/GenBank/DDBJ databases">
        <title>Genome sequence of Streptomyces sparsogenes DSM 40356.</title>
        <authorList>
            <person name="Coyne S."/>
            <person name="Seebeck F.P."/>
        </authorList>
    </citation>
    <scope>NUCLEOTIDE SEQUENCE [LARGE SCALE GENOMIC DNA]</scope>
    <source>
        <strain evidence="3 4">DSM 40356</strain>
    </source>
</reference>
<comment type="caution">
    <text evidence="3">The sequence shown here is derived from an EMBL/GenBank/DDBJ whole genome shotgun (WGS) entry which is preliminary data.</text>
</comment>
<feature type="region of interest" description="Disordered" evidence="1">
    <location>
        <begin position="1"/>
        <end position="21"/>
    </location>
</feature>
<accession>A0A1R1S9F9</accession>
<feature type="region of interest" description="Disordered" evidence="1">
    <location>
        <begin position="195"/>
        <end position="214"/>
    </location>
</feature>
<feature type="compositionally biased region" description="Pro residues" evidence="1">
    <location>
        <begin position="1"/>
        <end position="13"/>
    </location>
</feature>
<protein>
    <submittedName>
        <fullName evidence="3">Uncharacterized protein</fullName>
    </submittedName>
</protein>
<evidence type="ECO:0000313" key="3">
    <source>
        <dbReference type="EMBL" id="OMI34955.1"/>
    </source>
</evidence>
<name>A0A1R1S9F9_9ACTN</name>
<dbReference type="EMBL" id="ASQP01000431">
    <property type="protein sequence ID" value="OMI34955.1"/>
    <property type="molecule type" value="Genomic_DNA"/>
</dbReference>
<dbReference type="AlphaFoldDB" id="A0A1R1S9F9"/>
<keyword evidence="4" id="KW-1185">Reference proteome</keyword>
<evidence type="ECO:0000256" key="2">
    <source>
        <dbReference type="SAM" id="Phobius"/>
    </source>
</evidence>
<gene>
    <name evidence="3" type="ORF">SPAR_34051</name>
</gene>
<keyword evidence="2" id="KW-0812">Transmembrane</keyword>
<dbReference type="Proteomes" id="UP000186168">
    <property type="component" value="Unassembled WGS sequence"/>
</dbReference>
<organism evidence="3 4">
    <name type="scientific">Streptomyces sparsogenes DSM 40356</name>
    <dbReference type="NCBI Taxonomy" id="1331668"/>
    <lineage>
        <taxon>Bacteria</taxon>
        <taxon>Bacillati</taxon>
        <taxon>Actinomycetota</taxon>
        <taxon>Actinomycetes</taxon>
        <taxon>Kitasatosporales</taxon>
        <taxon>Streptomycetaceae</taxon>
        <taxon>Streptomyces</taxon>
    </lineage>
</organism>
<sequence length="214" mass="22362">MTTPPLVGPPPAVPGGDQAPAGRSRNRLVAVVLSVLVLIAGAATAWWLTRDEDGSPLAGRPRVTDRAAGVSYAVPEGWRRDEKGDLVDAFTSSITRENTGGEEGGGVVLAGRGGPVPRSALKERTESAARSNAEFFYPDGHSTLRESRPTTVGDRPAYTVALEVRDGEGGTGHLRLTLIAARDSRSAFLLGIAQPTGPAERQEVDEVLESASVG</sequence>
<evidence type="ECO:0000313" key="4">
    <source>
        <dbReference type="Proteomes" id="UP000186168"/>
    </source>
</evidence>
<proteinExistence type="predicted"/>
<feature type="compositionally biased region" description="Gly residues" evidence="1">
    <location>
        <begin position="101"/>
        <end position="114"/>
    </location>
</feature>
<feature type="region of interest" description="Disordered" evidence="1">
    <location>
        <begin position="96"/>
        <end position="117"/>
    </location>
</feature>
<keyword evidence="2" id="KW-1133">Transmembrane helix</keyword>
<evidence type="ECO:0000256" key="1">
    <source>
        <dbReference type="SAM" id="MobiDB-lite"/>
    </source>
</evidence>